<dbReference type="InterPro" id="IPR047559">
    <property type="entry name" value="HOIL1_RBR_mRING-HC-C3HC3D"/>
</dbReference>
<feature type="region of interest" description="Disordered" evidence="15">
    <location>
        <begin position="654"/>
        <end position="776"/>
    </location>
</feature>
<dbReference type="KEGG" id="dci:103517347"/>
<keyword evidence="7" id="KW-0808">Transferase</keyword>
<feature type="region of interest" description="Disordered" evidence="15">
    <location>
        <begin position="1451"/>
        <end position="1522"/>
    </location>
</feature>
<dbReference type="SMART" id="SM00184">
    <property type="entry name" value="RING"/>
    <property type="match status" value="2"/>
</dbReference>
<evidence type="ECO:0000256" key="9">
    <source>
        <dbReference type="ARBA" id="ARBA00022737"/>
    </source>
</evidence>
<evidence type="ECO:0000256" key="7">
    <source>
        <dbReference type="ARBA" id="ARBA00022679"/>
    </source>
</evidence>
<feature type="compositionally biased region" description="Basic and acidic residues" evidence="15">
    <location>
        <begin position="998"/>
        <end position="1029"/>
    </location>
</feature>
<dbReference type="RefSeq" id="XP_026685273.1">
    <property type="nucleotide sequence ID" value="XM_026829472.1"/>
</dbReference>
<feature type="compositionally biased region" description="Low complexity" evidence="15">
    <location>
        <begin position="2107"/>
        <end position="2120"/>
    </location>
</feature>
<feature type="compositionally biased region" description="Low complexity" evidence="15">
    <location>
        <begin position="2962"/>
        <end position="3003"/>
    </location>
</feature>
<feature type="compositionally biased region" description="Low complexity" evidence="15">
    <location>
        <begin position="3257"/>
        <end position="3283"/>
    </location>
</feature>
<dbReference type="InterPro" id="IPR001841">
    <property type="entry name" value="Znf_RING"/>
</dbReference>
<feature type="region of interest" description="Disordered" evidence="15">
    <location>
        <begin position="2574"/>
        <end position="2723"/>
    </location>
</feature>
<evidence type="ECO:0000259" key="19">
    <source>
        <dbReference type="PROSITE" id="PS51873"/>
    </source>
</evidence>
<dbReference type="InterPro" id="IPR036443">
    <property type="entry name" value="Znf_RanBP2_sf"/>
</dbReference>
<feature type="compositionally biased region" description="Polar residues" evidence="15">
    <location>
        <begin position="3004"/>
        <end position="3045"/>
    </location>
</feature>
<dbReference type="PANTHER" id="PTHR22770:SF13">
    <property type="entry name" value="RING-TYPE DOMAIN-CONTAINING PROTEIN"/>
    <property type="match status" value="1"/>
</dbReference>
<evidence type="ECO:0000256" key="3">
    <source>
        <dbReference type="ARBA" id="ARBA00008278"/>
    </source>
</evidence>
<evidence type="ECO:0000313" key="20">
    <source>
        <dbReference type="Proteomes" id="UP000079169"/>
    </source>
</evidence>
<dbReference type="PaxDb" id="121845-A0A3Q0JE52"/>
<feature type="compositionally biased region" description="Basic and acidic residues" evidence="15">
    <location>
        <begin position="1195"/>
        <end position="1213"/>
    </location>
</feature>
<protein>
    <recommendedName>
        <fullName evidence="5">RanBP-type and C3HC4-type zinc finger-containing protein 1</fullName>
        <ecNumber evidence="4">2.3.2.31</ecNumber>
    </recommendedName>
</protein>
<keyword evidence="20" id="KW-1185">Reference proteome</keyword>
<feature type="region of interest" description="Disordered" evidence="15">
    <location>
        <begin position="3626"/>
        <end position="3661"/>
    </location>
</feature>
<evidence type="ECO:0000259" key="18">
    <source>
        <dbReference type="PROSITE" id="PS50199"/>
    </source>
</evidence>
<dbReference type="InterPro" id="IPR029071">
    <property type="entry name" value="Ubiquitin-like_domsf"/>
</dbReference>
<feature type="compositionally biased region" description="Low complexity" evidence="15">
    <location>
        <begin position="1380"/>
        <end position="1390"/>
    </location>
</feature>
<feature type="region of interest" description="Disordered" evidence="15">
    <location>
        <begin position="3107"/>
        <end position="3476"/>
    </location>
</feature>
<keyword evidence="10 13" id="KW-0863">Zinc-finger</keyword>
<feature type="compositionally biased region" description="Low complexity" evidence="15">
    <location>
        <begin position="1497"/>
        <end position="1520"/>
    </location>
</feature>
<keyword evidence="9" id="KW-0677">Repeat</keyword>
<dbReference type="SUPFAM" id="SSF90209">
    <property type="entry name" value="Ran binding protein zinc finger-like"/>
    <property type="match status" value="1"/>
</dbReference>
<dbReference type="GO" id="GO:0043130">
    <property type="term" value="F:ubiquitin binding"/>
    <property type="evidence" value="ECO:0007669"/>
    <property type="project" value="TreeGrafter"/>
</dbReference>
<feature type="domain" description="RING-type" evidence="19">
    <location>
        <begin position="3899"/>
        <end position="4120"/>
    </location>
</feature>
<feature type="compositionally biased region" description="Polar residues" evidence="15">
    <location>
        <begin position="832"/>
        <end position="891"/>
    </location>
</feature>
<dbReference type="SMART" id="SM00547">
    <property type="entry name" value="ZnF_RBZ"/>
    <property type="match status" value="4"/>
</dbReference>
<dbReference type="Gene3D" id="2.30.30.380">
    <property type="entry name" value="Zn-finger domain of Sec23/24"/>
    <property type="match status" value="2"/>
</dbReference>
<feature type="region of interest" description="Disordered" evidence="15">
    <location>
        <begin position="1097"/>
        <end position="1120"/>
    </location>
</feature>
<feature type="compositionally biased region" description="Polar residues" evidence="15">
    <location>
        <begin position="2593"/>
        <end position="2603"/>
    </location>
</feature>
<feature type="compositionally biased region" description="Polar residues" evidence="15">
    <location>
        <begin position="3136"/>
        <end position="3154"/>
    </location>
</feature>
<feature type="region of interest" description="Disordered" evidence="15">
    <location>
        <begin position="256"/>
        <end position="298"/>
    </location>
</feature>
<dbReference type="PANTHER" id="PTHR22770">
    <property type="entry name" value="UBIQUITIN CONJUGATING ENZYME 7 INTERACTING PROTEIN-RELATED"/>
    <property type="match status" value="1"/>
</dbReference>
<evidence type="ECO:0000256" key="14">
    <source>
        <dbReference type="SAM" id="Coils"/>
    </source>
</evidence>
<feature type="domain" description="Ubiquitin-like" evidence="16">
    <location>
        <begin position="2490"/>
        <end position="2556"/>
    </location>
</feature>
<keyword evidence="14" id="KW-0175">Coiled coil</keyword>
<evidence type="ECO:0000256" key="4">
    <source>
        <dbReference type="ARBA" id="ARBA00012251"/>
    </source>
</evidence>
<feature type="region of interest" description="Disordered" evidence="15">
    <location>
        <begin position="2100"/>
        <end position="2154"/>
    </location>
</feature>
<comment type="pathway">
    <text evidence="2">Protein modification; protein ubiquitination.</text>
</comment>
<keyword evidence="6" id="KW-0597">Phosphoprotein</keyword>
<feature type="region of interest" description="Disordered" evidence="15">
    <location>
        <begin position="943"/>
        <end position="1059"/>
    </location>
</feature>
<feature type="region of interest" description="Disordered" evidence="15">
    <location>
        <begin position="424"/>
        <end position="492"/>
    </location>
</feature>
<dbReference type="Pfam" id="PF00641">
    <property type="entry name" value="Zn_ribbon_RanBP"/>
    <property type="match status" value="2"/>
</dbReference>
<dbReference type="PROSITE" id="PS00518">
    <property type="entry name" value="ZF_RING_1"/>
    <property type="match status" value="1"/>
</dbReference>
<feature type="region of interest" description="Disordered" evidence="15">
    <location>
        <begin position="3766"/>
        <end position="3801"/>
    </location>
</feature>
<feature type="compositionally biased region" description="Basic and acidic residues" evidence="15">
    <location>
        <begin position="2614"/>
        <end position="2629"/>
    </location>
</feature>
<dbReference type="GO" id="GO:0061630">
    <property type="term" value="F:ubiquitin protein ligase activity"/>
    <property type="evidence" value="ECO:0007669"/>
    <property type="project" value="UniProtKB-EC"/>
</dbReference>
<evidence type="ECO:0000256" key="12">
    <source>
        <dbReference type="ARBA" id="ARBA00022833"/>
    </source>
</evidence>
<feature type="region of interest" description="Disordered" evidence="15">
    <location>
        <begin position="507"/>
        <end position="550"/>
    </location>
</feature>
<feature type="compositionally biased region" description="Polar residues" evidence="15">
    <location>
        <begin position="3161"/>
        <end position="3193"/>
    </location>
</feature>
<feature type="domain" description="RanBP2-type" evidence="18">
    <location>
        <begin position="3815"/>
        <end position="3848"/>
    </location>
</feature>
<feature type="compositionally biased region" description="Polar residues" evidence="15">
    <location>
        <begin position="478"/>
        <end position="488"/>
    </location>
</feature>
<feature type="compositionally biased region" description="Acidic residues" evidence="15">
    <location>
        <begin position="1746"/>
        <end position="1762"/>
    </location>
</feature>
<gene>
    <name evidence="21" type="primary">LOC103517347</name>
</gene>
<feature type="region of interest" description="Disordered" evidence="15">
    <location>
        <begin position="1174"/>
        <end position="1228"/>
    </location>
</feature>
<feature type="region of interest" description="Disordered" evidence="15">
    <location>
        <begin position="1363"/>
        <end position="1431"/>
    </location>
</feature>
<feature type="region of interest" description="Disordered" evidence="15">
    <location>
        <begin position="1708"/>
        <end position="1834"/>
    </location>
</feature>
<keyword evidence="8" id="KW-0479">Metal-binding</keyword>
<dbReference type="InterPro" id="IPR017907">
    <property type="entry name" value="Znf_RING_CS"/>
</dbReference>
<dbReference type="PROSITE" id="PS50089">
    <property type="entry name" value="ZF_RING_2"/>
    <property type="match status" value="1"/>
</dbReference>
<feature type="compositionally biased region" description="Polar residues" evidence="15">
    <location>
        <begin position="2670"/>
        <end position="2714"/>
    </location>
</feature>
<feature type="region of interest" description="Disordered" evidence="15">
    <location>
        <begin position="2021"/>
        <end position="2047"/>
    </location>
</feature>
<dbReference type="SUPFAM" id="SSF54236">
    <property type="entry name" value="Ubiquitin-like"/>
    <property type="match status" value="1"/>
</dbReference>
<evidence type="ECO:0000259" key="16">
    <source>
        <dbReference type="PROSITE" id="PS50053"/>
    </source>
</evidence>
<feature type="compositionally biased region" description="Polar residues" evidence="15">
    <location>
        <begin position="2874"/>
        <end position="2901"/>
    </location>
</feature>
<feature type="compositionally biased region" description="Polar residues" evidence="15">
    <location>
        <begin position="3412"/>
        <end position="3438"/>
    </location>
</feature>
<feature type="compositionally biased region" description="Polar residues" evidence="15">
    <location>
        <begin position="2738"/>
        <end position="2846"/>
    </location>
</feature>
<feature type="compositionally biased region" description="Low complexity" evidence="15">
    <location>
        <begin position="2604"/>
        <end position="2613"/>
    </location>
</feature>
<feature type="region of interest" description="Disordered" evidence="15">
    <location>
        <begin position="1971"/>
        <end position="1992"/>
    </location>
</feature>
<evidence type="ECO:0000313" key="21">
    <source>
        <dbReference type="RefSeq" id="XP_026685273.1"/>
    </source>
</evidence>
<dbReference type="PROSITE" id="PS50199">
    <property type="entry name" value="ZF_RANBP2_2"/>
    <property type="match status" value="2"/>
</dbReference>
<dbReference type="PROSITE" id="PS01358">
    <property type="entry name" value="ZF_RANBP2_1"/>
    <property type="match status" value="4"/>
</dbReference>
<dbReference type="Gene3D" id="3.10.20.90">
    <property type="entry name" value="Phosphatidylinositol 3-kinase Catalytic Subunit, Chain A, domain 1"/>
    <property type="match status" value="1"/>
</dbReference>
<dbReference type="SUPFAM" id="SSF57850">
    <property type="entry name" value="RING/U-box"/>
    <property type="match status" value="3"/>
</dbReference>
<dbReference type="UniPathway" id="UPA00143"/>
<dbReference type="GO" id="GO:0097039">
    <property type="term" value="P:protein linear polyubiquitination"/>
    <property type="evidence" value="ECO:0007669"/>
    <property type="project" value="TreeGrafter"/>
</dbReference>
<dbReference type="InterPro" id="IPR018957">
    <property type="entry name" value="Znf_C3HC4_RING-type"/>
</dbReference>
<evidence type="ECO:0000256" key="6">
    <source>
        <dbReference type="ARBA" id="ARBA00022553"/>
    </source>
</evidence>
<dbReference type="InterPro" id="IPR047557">
    <property type="entry name" value="Rcat_RBR_HOIL1"/>
</dbReference>
<feature type="compositionally biased region" description="Low complexity" evidence="15">
    <location>
        <begin position="2144"/>
        <end position="2154"/>
    </location>
</feature>
<feature type="compositionally biased region" description="Basic and acidic residues" evidence="15">
    <location>
        <begin position="2121"/>
        <end position="2139"/>
    </location>
</feature>
<evidence type="ECO:0000256" key="8">
    <source>
        <dbReference type="ARBA" id="ARBA00022723"/>
    </source>
</evidence>
<dbReference type="STRING" id="121845.A0A3Q0JE52"/>
<evidence type="ECO:0000256" key="2">
    <source>
        <dbReference type="ARBA" id="ARBA00004906"/>
    </source>
</evidence>
<evidence type="ECO:0000256" key="11">
    <source>
        <dbReference type="ARBA" id="ARBA00022786"/>
    </source>
</evidence>
<proteinExistence type="inferred from homology"/>
<sequence>MENEGDRKVNVVRRRLFVKHERDNSGSSHVSVTSEKRSSGVFSFFKWFKKSDEQISAGAEGKNSSLPASPTLKRNQSLSCGSLLSTATVSSFSFVNPGKYRPHVSLRQIHPGPDTDTYRNRIKQRDQLRELDKDLTLKKKYKLFGASTTFVNPGKYRPHVSLRQIHPGPDTDTYRNRIRQRDQLRELDKDLTLKKKYKLLGASTTSIYHSVENLATCTRPVAVMRSASLGRKKRKAPQPPLSEEMLLDVKTQRDLYGHRRTCSDSDGRRVHVKGKRKAPPPPTPTSSMNNTLSRSWRKKRPFGKASLSEEMLLDVKTQRDLYGHRRTCSDSDGRRVHVKGKRKAPPPPTPTSSINNTLSRSWRKKRPAPSLPFNMEEKSRLLHSLEKLKAHAEKQSSLSNSPLLGGRNSVCNDFLKLESGVLKAKEETPGPSSSSVKDRSVTPSSPVSPRPWYKRNRQPSYSEKSKVKDKGDDWLSEGNVQPRKNSVSEGGRIITMITQSQVVNGTSDIKSGLSHSIKSSDTKPSASDTKPSTSDTKSNSSDNHKRSHSFFTDGLKHSLSSSSCNSNIVEENQVPEPKRATTRELISLFNAIGNVTRVTVNTTFFSRDTASNLFSRSDKKFNVNCKPSPNNKRREVFTKIENFDELEHWTESPRARRVNQAEQRSKLRLGFGEPYRPAGKSDRLGGDSDSEEEGVTIEELEDERVEIPSASKPESSRVPYKYHRSPSPSIPTILELSEHSSATTPASTMNPASEFSSLASTPLSPQVPSAPTLSNPRQAPHIAQLVWSCPQCTLENLKWKFVCDACNFFRPFSIEMRPKTTLGEPEPLGTMTADSTNDSHVNDSNIFGTESSNTNEESNAVSADSTNDSQVNDSNILGTESSNTNEESNAVSAGPGFCSRPSTTNAASKEPNRKAPYYMSDVLKSPDKQVSISDKLKALPATSILDPESRSNQVDKKIKEASKENERIEMKEQNKSPDKQVSISDKLKALPATSILDPEPRSNPVDKKTKEASKENKRIEMKEQNKSPDKQVSISDKLKALPATSILDPEPRSNQVDKKIKEASKENERIEMKEQNTIEMEELRKARLAFFDKTNREINTKPEPQPSHSAQPDGPINGDTKVCDKADLKKIKELLREIKHSMPQSSNHLINDYAVSESNDHEIKPFVKFENSKAIQKVKASSTTTSTSSSISQSKDSEKNVAAHMESSEETRHCSKATNVQSSSQQSTTVINNNTTEQIQQNKLLVNRTKVNGTNTTETKVIETKLNETNGLELAGAIKKTNNVQSVDDVEFDDNSLDRMKFEADKKAEIIFTSSLLLVLRILYIHRDSALKKQSSLSNSPLLGGRNSVCNDFLKLESGVLKAKEETPGPSSSSVKDRSVTPSSPVSPRPWYKRNRQPSYSEKSKVKDKGDDWLSEGNVQPRKNSVSEGDRIITMITQSQVVNGTSEIKSGLSHSIKSNDTKPSASDTKPSTSDTKSNSSDNHKRSHSFFTDGLKHSLSSSSCNSNASNPSPSRFSFFSKSSDDSKRRSQVSMLANISALDREAAEIIEREHQRQKALQELENAKYYSDSKRRSQVSMLANISALDREAAEIIEREHQRQKALQELENAKYYSDIEVPVDHEYSEIVEENQVPEPKRATTRELISLFNAIGNVTRVTVNTTFFSRDTASNLFSRSDKKFNVNCKPSPNNKRREVFTKIENFDELEHWTESPRARRVNQAEQRSKLRLGFGEPYRPAGKSDRLGGDSDSEEEGVTIEELEDERVEIPSASKPESSRVPYKYHRSPSPSIPTILELSEHSSATTPASTMNPASEFSSLASTPLSPQVPSAPTLSNPRQAPHIAQLVWSCPQCTLENLKWKFVCDACNFFRPFSIEMRPKTTLGEPEPLGTMTADSTNDSHVNDSNIFGTESSNTNEESNAFSAGPGFCSRPSTTNAASKEPNRKAPYYMSDVLKSPDKQVSISDKLKALPATSILDPESRSNQVDKKIKEASKENERIEMKEQNTKEMEELRKARLAFFDKTNREINTKPEPQPSHSAQPDGPINGDTKVCDKADLKKIKELLREIKHSMPQSSNHLINDYAVSESNDHEIKPFVKFENSKAIQKVKASSTTTSTSSSISQSKDSEKNVAAHMESSEETRHCSKATNVQSSSQQSTTVINNNTTEQIQQNKLLVNRTKVNGTNTTETKVIETKLNETNGLELAGAIKKTNNVQSVDDVEFDDNSLDRMKFEADKKAEIYLMKSKTILEDILVKKPTSKVSISVQTNSSVVRKSEITSSNPYRDAYNVSVPVVHEHYKIHPDGTLVTSLSKRNKMIGTGTFQLIRSRDFVGIEAMKTGRATDGAPTYANVEDESLSTSTCTSSTNCTSQVSSPHAANVLEERTSNLIRSKCFADFVASCRQCTGRENLQSDPIQMFCGFQSKIRLPPTNQCVNTVAVNRLLKRLEAAIANGEHHKAASLAKDLARLKIACSVTRQPTEDSGPELNSKHILVNMYVEDKVSHQGPIPLSVLSTMTVGQLKRKLEIEYEIPCRVQRWILGKSLGTNENATLEQMGVSENGTPVFLYLVAPEASQASSASTTSPVCDIAGPSAPPLSPDTHTASTSFGTLNSAESSRASSLERDTSEHHNIREDYIGEGTAQQKETGPKSPSQQPSSHMGVKNPTQSSLQDDKSIKSPSEQPNNQHTGVKSPVQSFLQQDTGPKSPSQQPYNQHTELKSPTQSSLQQAATSQLLAKEYTGKPITTQSLVNHTERNSSSQLSMKQTGVNNTGQPTGLNANIQHMSATNTQHTRESATNTQHTRENPTTSQYKGIHVTQFTSKEQTGVNATSQFSSEHGLKGQTSLQQDTARNASQLSSGQVTGGQSTSKTPINQDPGGPGTSKTPYNQETGSPSTSKTALHQHTGDTNTSSHLPSKTTPTPSSSLDPPTPSSSCTPLPPARTRPSNRNVSISPLALNSIPSTPAPKPGPSQSTISVVPTSVTSAPKYAPSQNSVPVSSTSPTVPKSVPAPQTSSARSEQPNNQHTGVKSPVQSFLQQNESIKSPSEQPNNQHMGVKSPAYGCKEYTGKPITTQSLVHHTERNSSSQLSIKQTGVNNTGQPTGLNANIQHMSATNTQHTRESATNTTHTRENPTTSQYKGIHVTQFTSKEQTGVNATSQFSSEHMGLKGQTSLQQDTARNASQLSSGQVTGGQSTPKTPINQDPRGPGTSKTPYNQETGSPSTSKNALKQETGSPSISKTPFNQDLGSPSTSKTALHQHTGNSNTSSHFPSKTTPTPSSSLDPPTPSSSSTPLPPARNRPSNRNVSISPLALNSIPSTPAPKPGPSQSTISVVPTSVTSAPKYAPSQNSVPVSSTSPTVPKSVPAPQSSILTSSAPTSKSVPPQNSPAFTTSPIPKSLPHCPTSAASPVVSLPNSPPTSPKSLPQSPTSVYSPTNSPIVSLPTSPKSGPASPPSIFSLPSSPEASLPPSLPISREASLPSSPVNSFPSFDVSTLPSNSTLLIGWRCPLCTLMNSPTRPGCAACDSERPRDYRVPRNYAVSPNELGRLRAEEQIEKEVAAQKVANYEELVLLERADLVLNTQTFECPICFTECTPPNGAVLRECLHSFCNDKCSKYDHEIKPFVKFENSKAIQKVKASSTTTSTSSSISQSKDSEKNVAAHMESSEETRHCSKAANVQSSSQQSTTVINNNTTEQIQQNKLLVNRTKVNGTNTTETKVIETKLNETNGLELADAIKKTNHVQSVDDVEFDDNSLDRTFSAFSLCFSRASSLERDTSEHHNIREDYKGEGTTQKKETGPKSPSQQPSSHMGFQLCSNPLTMSIMSESTLVLGWRCPLCTLMNSLTRCECAACATRQPGDAVLEEYFVSPDEYNEIRTEVQVDQKTQAQKEANYKELVLLEKAELVLNIETFECPICFTECTPSNGAVLRECLHSFCKQCLSHLIEYSDEAEVKCPYVDNDYSCSCLIRDREIKALVSPALYDKHLAKCVSLAENQMENAFHCKTPDCQGWCTFEDEVNEFHCPVCWHCNCLTCQAIHDELNCKQYQDHLKEVAKTNEDARKTQEMLDRMLERREAMKCPRCEVLVMKKSGCDWLRCSMCKTEICWVTRGPRWGPGGHGDNSGGCGCRVRGRCHPQCGNCH</sequence>
<feature type="compositionally biased region" description="Polar residues" evidence="15">
    <location>
        <begin position="1417"/>
        <end position="1427"/>
    </location>
</feature>
<dbReference type="CDD" id="cd20358">
    <property type="entry name" value="Rcat_RBR_HOIL1"/>
    <property type="match status" value="1"/>
</dbReference>
<accession>A0A3Q0JE52</accession>
<feature type="compositionally biased region" description="Basic and acidic residues" evidence="15">
    <location>
        <begin position="3766"/>
        <end position="3788"/>
    </location>
</feature>
<feature type="compositionally biased region" description="Basic and acidic residues" evidence="15">
    <location>
        <begin position="947"/>
        <end position="978"/>
    </location>
</feature>
<feature type="compositionally biased region" description="Low complexity" evidence="15">
    <location>
        <begin position="1218"/>
        <end position="1228"/>
    </location>
</feature>
<reference evidence="21" key="1">
    <citation type="submission" date="2025-08" db="UniProtKB">
        <authorList>
            <consortium name="RefSeq"/>
        </authorList>
    </citation>
    <scope>IDENTIFICATION</scope>
</reference>
<dbReference type="GeneID" id="103517347"/>
<name>A0A3Q0JE52_DIACI</name>
<feature type="compositionally biased region" description="Basic and acidic residues" evidence="15">
    <location>
        <begin position="3643"/>
        <end position="3661"/>
    </location>
</feature>
<evidence type="ECO:0000256" key="15">
    <source>
        <dbReference type="SAM" id="MobiDB-lite"/>
    </source>
</evidence>
<dbReference type="GO" id="GO:0043161">
    <property type="term" value="P:proteasome-mediated ubiquitin-dependent protein catabolic process"/>
    <property type="evidence" value="ECO:0007669"/>
    <property type="project" value="TreeGrafter"/>
</dbReference>
<feature type="region of interest" description="Disordered" evidence="15">
    <location>
        <begin position="2738"/>
        <end position="3054"/>
    </location>
</feature>
<dbReference type="InterPro" id="IPR001876">
    <property type="entry name" value="Znf_RanBP2"/>
</dbReference>
<feature type="compositionally biased region" description="Polar residues" evidence="15">
    <location>
        <begin position="3359"/>
        <end position="3386"/>
    </location>
</feature>
<dbReference type="GO" id="GO:0071797">
    <property type="term" value="C:LUBAC complex"/>
    <property type="evidence" value="ECO:0007669"/>
    <property type="project" value="TreeGrafter"/>
</dbReference>
<feature type="compositionally biased region" description="Low complexity" evidence="15">
    <location>
        <begin position="2902"/>
        <end position="2928"/>
    </location>
</feature>
<feature type="compositionally biased region" description="Basic and acidic residues" evidence="15">
    <location>
        <begin position="1975"/>
        <end position="1992"/>
    </location>
</feature>
<dbReference type="InterPro" id="IPR013083">
    <property type="entry name" value="Znf_RING/FYVE/PHD"/>
</dbReference>
<feature type="region of interest" description="Disordered" evidence="15">
    <location>
        <begin position="324"/>
        <end position="374"/>
    </location>
</feature>
<feature type="compositionally biased region" description="Polar residues" evidence="15">
    <location>
        <begin position="3201"/>
        <end position="3256"/>
    </location>
</feature>
<evidence type="ECO:0000256" key="5">
    <source>
        <dbReference type="ARBA" id="ARBA00017887"/>
    </source>
</evidence>
<feature type="compositionally biased region" description="Low complexity" evidence="15">
    <location>
        <begin position="2847"/>
        <end position="2863"/>
    </location>
</feature>
<dbReference type="GO" id="GO:0008270">
    <property type="term" value="F:zinc ion binding"/>
    <property type="evidence" value="ECO:0007669"/>
    <property type="project" value="UniProtKB-KW"/>
</dbReference>
<feature type="compositionally biased region" description="Acidic residues" evidence="15">
    <location>
        <begin position="688"/>
        <end position="704"/>
    </location>
</feature>
<comment type="catalytic activity">
    <reaction evidence="1">
        <text>[E2 ubiquitin-conjugating enzyme]-S-ubiquitinyl-L-cysteine + [acceptor protein]-L-lysine = [E2 ubiquitin-conjugating enzyme]-L-cysteine + [acceptor protein]-N(6)-ubiquitinyl-L-lysine.</text>
        <dbReference type="EC" id="2.3.2.31"/>
    </reaction>
</comment>
<feature type="compositionally biased region" description="Basic and acidic residues" evidence="15">
    <location>
        <begin position="463"/>
        <end position="473"/>
    </location>
</feature>
<keyword evidence="11" id="KW-0833">Ubl conjugation pathway</keyword>
<organism evidence="20 21">
    <name type="scientific">Diaphorina citri</name>
    <name type="common">Asian citrus psyllid</name>
    <dbReference type="NCBI Taxonomy" id="121845"/>
    <lineage>
        <taxon>Eukaryota</taxon>
        <taxon>Metazoa</taxon>
        <taxon>Ecdysozoa</taxon>
        <taxon>Arthropoda</taxon>
        <taxon>Hexapoda</taxon>
        <taxon>Insecta</taxon>
        <taxon>Pterygota</taxon>
        <taxon>Neoptera</taxon>
        <taxon>Paraneoptera</taxon>
        <taxon>Hemiptera</taxon>
        <taxon>Sternorrhyncha</taxon>
        <taxon>Psylloidea</taxon>
        <taxon>Psyllidae</taxon>
        <taxon>Diaphorininae</taxon>
        <taxon>Diaphorina</taxon>
    </lineage>
</organism>
<feature type="compositionally biased region" description="Low complexity" evidence="15">
    <location>
        <begin position="1181"/>
        <end position="1194"/>
    </location>
</feature>
<feature type="compositionally biased region" description="Basic and acidic residues" evidence="15">
    <location>
        <begin position="324"/>
        <end position="335"/>
    </location>
</feature>
<feature type="compositionally biased region" description="Low complexity" evidence="15">
    <location>
        <begin position="3116"/>
        <end position="3127"/>
    </location>
</feature>
<dbReference type="FunFam" id="3.30.40.10:FF:000137">
    <property type="entry name" value="RanBP-type and C3HC4-type zinc finger-containing protein 1"/>
    <property type="match status" value="1"/>
</dbReference>
<feature type="compositionally biased region" description="Polar residues" evidence="15">
    <location>
        <begin position="507"/>
        <end position="519"/>
    </location>
</feature>
<dbReference type="Pfam" id="PF00097">
    <property type="entry name" value="zf-C3HC4"/>
    <property type="match status" value="1"/>
</dbReference>
<dbReference type="InterPro" id="IPR000626">
    <property type="entry name" value="Ubiquitin-like_dom"/>
</dbReference>
<dbReference type="PROSITE" id="PS51873">
    <property type="entry name" value="TRIAD"/>
    <property type="match status" value="1"/>
</dbReference>
<feature type="compositionally biased region" description="Low complexity" evidence="15">
    <location>
        <begin position="522"/>
        <end position="541"/>
    </location>
</feature>
<feature type="compositionally biased region" description="Basic and acidic residues" evidence="15">
    <location>
        <begin position="256"/>
        <end position="269"/>
    </location>
</feature>
<feature type="domain" description="RING-type" evidence="17">
    <location>
        <begin position="3903"/>
        <end position="3945"/>
    </location>
</feature>
<dbReference type="EC" id="2.3.2.31" evidence="4"/>
<feature type="compositionally biased region" description="Polar residues" evidence="15">
    <location>
        <begin position="2634"/>
        <end position="2663"/>
    </location>
</feature>
<dbReference type="Gene3D" id="3.30.40.10">
    <property type="entry name" value="Zinc/RING finger domain, C3HC4 (zinc finger)"/>
    <property type="match status" value="1"/>
</dbReference>
<feature type="region of interest" description="Disordered" evidence="15">
    <location>
        <begin position="1905"/>
        <end position="1941"/>
    </location>
</feature>
<feature type="compositionally biased region" description="Low complexity" evidence="15">
    <location>
        <begin position="441"/>
        <end position="451"/>
    </location>
</feature>
<feature type="compositionally biased region" description="Basic and acidic residues" evidence="15">
    <location>
        <begin position="1049"/>
        <end position="1059"/>
    </location>
</feature>
<dbReference type="GO" id="GO:0009893">
    <property type="term" value="P:positive regulation of metabolic process"/>
    <property type="evidence" value="ECO:0007669"/>
    <property type="project" value="UniProtKB-ARBA"/>
</dbReference>
<dbReference type="InterPro" id="IPR047558">
    <property type="entry name" value="BRcat_RBR_HOIL1"/>
</dbReference>
<evidence type="ECO:0000259" key="17">
    <source>
        <dbReference type="PROSITE" id="PS50089"/>
    </source>
</evidence>
<dbReference type="InterPro" id="IPR051628">
    <property type="entry name" value="LUBAC_E3_Ligases"/>
</dbReference>
<keyword evidence="12" id="KW-0862">Zinc</keyword>
<dbReference type="PROSITE" id="PS50053">
    <property type="entry name" value="UBIQUITIN_2"/>
    <property type="match status" value="1"/>
</dbReference>
<feature type="compositionally biased region" description="Low complexity" evidence="15">
    <location>
        <begin position="3317"/>
        <end position="3358"/>
    </location>
</feature>
<feature type="compositionally biased region" description="Low complexity" evidence="15">
    <location>
        <begin position="3629"/>
        <end position="3642"/>
    </location>
</feature>
<feature type="region of interest" description="Disordered" evidence="15">
    <location>
        <begin position="3069"/>
        <end position="3092"/>
    </location>
</feature>
<comment type="similarity">
    <text evidence="3">Belongs to the RBR family.</text>
</comment>
<feature type="compositionally biased region" description="Polar residues" evidence="15">
    <location>
        <begin position="1905"/>
        <end position="1919"/>
    </location>
</feature>
<feature type="region of interest" description="Disordered" evidence="15">
    <location>
        <begin position="819"/>
        <end position="913"/>
    </location>
</feature>
<evidence type="ECO:0000256" key="10">
    <source>
        <dbReference type="ARBA" id="ARBA00022771"/>
    </source>
</evidence>
<evidence type="ECO:0000256" key="13">
    <source>
        <dbReference type="PROSITE-ProRule" id="PRU00322"/>
    </source>
</evidence>
<feature type="compositionally biased region" description="Polar residues" evidence="15">
    <location>
        <begin position="3790"/>
        <end position="3801"/>
    </location>
</feature>
<feature type="compositionally biased region" description="Polar residues" evidence="15">
    <location>
        <begin position="1797"/>
        <end position="1834"/>
    </location>
</feature>
<feature type="compositionally biased region" description="Basic and acidic residues" evidence="15">
    <location>
        <begin position="1402"/>
        <end position="1412"/>
    </location>
</feature>
<dbReference type="InterPro" id="IPR044066">
    <property type="entry name" value="TRIAD_supradom"/>
</dbReference>
<feature type="domain" description="RanBP2-type" evidence="18">
    <location>
        <begin position="3496"/>
        <end position="3521"/>
    </location>
</feature>
<dbReference type="CDD" id="cd16633">
    <property type="entry name" value="mRING-HC-C3HC3D_RBR_HOIL1"/>
    <property type="match status" value="1"/>
</dbReference>
<evidence type="ECO:0000256" key="1">
    <source>
        <dbReference type="ARBA" id="ARBA00001798"/>
    </source>
</evidence>
<dbReference type="CDD" id="cd20345">
    <property type="entry name" value="BRcat_RBR_HOIL1"/>
    <property type="match status" value="1"/>
</dbReference>
<feature type="compositionally biased region" description="Low complexity" evidence="15">
    <location>
        <begin position="3445"/>
        <end position="3459"/>
    </location>
</feature>
<feature type="compositionally biased region" description="Polar residues" evidence="15">
    <location>
        <begin position="739"/>
        <end position="776"/>
    </location>
</feature>
<dbReference type="Proteomes" id="UP000079169">
    <property type="component" value="Unplaced"/>
</dbReference>
<feature type="compositionally biased region" description="Low complexity" evidence="15">
    <location>
        <begin position="1461"/>
        <end position="1480"/>
    </location>
</feature>
<feature type="coiled-coil region" evidence="14">
    <location>
        <begin position="4032"/>
        <end position="4062"/>
    </location>
</feature>